<feature type="signal peptide" evidence="4">
    <location>
        <begin position="1"/>
        <end position="26"/>
    </location>
</feature>
<reference evidence="6 7" key="1">
    <citation type="submission" date="2012-11" db="EMBL/GenBank/DDBJ databases">
        <title>Whole genome sequence of Acidisphaera rubrifaciens HS-AP3.</title>
        <authorList>
            <person name="Azuma Y."/>
            <person name="Higashiura N."/>
            <person name="Hirakawa H."/>
            <person name="Matsushita K."/>
        </authorList>
    </citation>
    <scope>NUCLEOTIDE SEQUENCE [LARGE SCALE GENOMIC DNA]</scope>
    <source>
        <strain evidence="6 7">HS-AP3</strain>
    </source>
</reference>
<dbReference type="InterPro" id="IPR006311">
    <property type="entry name" value="TAT_signal"/>
</dbReference>
<dbReference type="InterPro" id="IPR028082">
    <property type="entry name" value="Peripla_BP_I"/>
</dbReference>
<gene>
    <name evidence="6" type="ORF">Asru_0199_04</name>
</gene>
<dbReference type="PANTHER" id="PTHR30483">
    <property type="entry name" value="LEUCINE-SPECIFIC-BINDING PROTEIN"/>
    <property type="match status" value="1"/>
</dbReference>
<name>A0A0D6P5K2_9PROT</name>
<dbReference type="AlphaFoldDB" id="A0A0D6P5K2"/>
<organism evidence="6 7">
    <name type="scientific">Acidisphaera rubrifaciens HS-AP3</name>
    <dbReference type="NCBI Taxonomy" id="1231350"/>
    <lineage>
        <taxon>Bacteria</taxon>
        <taxon>Pseudomonadati</taxon>
        <taxon>Pseudomonadota</taxon>
        <taxon>Alphaproteobacteria</taxon>
        <taxon>Acetobacterales</taxon>
        <taxon>Acetobacteraceae</taxon>
        <taxon>Acidisphaera</taxon>
    </lineage>
</organism>
<dbReference type="PROSITE" id="PS51318">
    <property type="entry name" value="TAT"/>
    <property type="match status" value="1"/>
</dbReference>
<dbReference type="Proteomes" id="UP000032680">
    <property type="component" value="Unassembled WGS sequence"/>
</dbReference>
<evidence type="ECO:0000313" key="6">
    <source>
        <dbReference type="EMBL" id="GAN76947.1"/>
    </source>
</evidence>
<evidence type="ECO:0000256" key="4">
    <source>
        <dbReference type="SAM" id="SignalP"/>
    </source>
</evidence>
<dbReference type="SUPFAM" id="SSF53822">
    <property type="entry name" value="Periplasmic binding protein-like I"/>
    <property type="match status" value="1"/>
</dbReference>
<dbReference type="GO" id="GO:0006865">
    <property type="term" value="P:amino acid transport"/>
    <property type="evidence" value="ECO:0007669"/>
    <property type="project" value="UniProtKB-KW"/>
</dbReference>
<keyword evidence="3" id="KW-0813">Transport</keyword>
<dbReference type="OrthoDB" id="7237299at2"/>
<dbReference type="EMBL" id="BANB01000199">
    <property type="protein sequence ID" value="GAN76947.1"/>
    <property type="molecule type" value="Genomic_DNA"/>
</dbReference>
<dbReference type="CDD" id="cd06327">
    <property type="entry name" value="PBP1_SBP-like"/>
    <property type="match status" value="1"/>
</dbReference>
<evidence type="ECO:0000256" key="2">
    <source>
        <dbReference type="ARBA" id="ARBA00022729"/>
    </source>
</evidence>
<evidence type="ECO:0000256" key="3">
    <source>
        <dbReference type="ARBA" id="ARBA00022970"/>
    </source>
</evidence>
<accession>A0A0D6P5K2</accession>
<evidence type="ECO:0000313" key="7">
    <source>
        <dbReference type="Proteomes" id="UP000032680"/>
    </source>
</evidence>
<dbReference type="InterPro" id="IPR051010">
    <property type="entry name" value="BCAA_transport"/>
</dbReference>
<evidence type="ECO:0000259" key="5">
    <source>
        <dbReference type="Pfam" id="PF13458"/>
    </source>
</evidence>
<feature type="chain" id="PRO_5002309733" evidence="4">
    <location>
        <begin position="27"/>
        <end position="411"/>
    </location>
</feature>
<evidence type="ECO:0000256" key="1">
    <source>
        <dbReference type="ARBA" id="ARBA00010062"/>
    </source>
</evidence>
<comment type="similarity">
    <text evidence="1">Belongs to the leucine-binding protein family.</text>
</comment>
<proteinExistence type="inferred from homology"/>
<protein>
    <submittedName>
        <fullName evidence="6">ABC transporter branched-chain amino acid permease</fullName>
    </submittedName>
</protein>
<comment type="caution">
    <text evidence="6">The sequence shown here is derived from an EMBL/GenBank/DDBJ whole genome shotgun (WGS) entry which is preliminary data.</text>
</comment>
<dbReference type="PANTHER" id="PTHR30483:SF6">
    <property type="entry name" value="PERIPLASMIC BINDING PROTEIN OF ABC TRANSPORTER FOR NATURAL AMINO ACIDS"/>
    <property type="match status" value="1"/>
</dbReference>
<dbReference type="InterPro" id="IPR028081">
    <property type="entry name" value="Leu-bd"/>
</dbReference>
<keyword evidence="7" id="KW-1185">Reference proteome</keyword>
<keyword evidence="2 4" id="KW-0732">Signal</keyword>
<dbReference type="Pfam" id="PF13458">
    <property type="entry name" value="Peripla_BP_6"/>
    <property type="match status" value="1"/>
</dbReference>
<dbReference type="RefSeq" id="WP_048860877.1">
    <property type="nucleotide sequence ID" value="NZ_BANB01000199.1"/>
</dbReference>
<sequence length="411" mass="43627">MQPTRRTFIASTLVAAGAVAVPRARAATKPTLKVGVLTDLSGQYRDDAGEGSITCTKQAAAEFMAANPDIAVEVVAGDHQNKPDVAVSIGREWFDRGGVDVITNCNNSAIAGAIANLAREKNKVHVNTGAVSADLTGKNCSPNFVHWPYDTWEETHSTGGAMTRAGGTTWFCITADYVFGHNLQRDLTQAVEAGGGKVIGSVVYPFPATTDFSAQLVQAQSSGAKVVAFCNAGGDFVNCVKQAHEFGLVEHGQKLAGMVVFTTDVQALGLETAKGLVLTSTFYWDLNDRTRAFVKRLQAASPGLWPNEIQASDYAGTLHYLKAAKALGVAQAKASGLATVNMMKKLPTDDDCFGHGMIRADGRCIHDAYLFEVNAPGESKGKHDIWKLLATTPGDRAFRPMADGGCKMVKA</sequence>
<dbReference type="Gene3D" id="3.40.50.2300">
    <property type="match status" value="2"/>
</dbReference>
<keyword evidence="3" id="KW-0029">Amino-acid transport</keyword>
<feature type="domain" description="Leucine-binding protein" evidence="5">
    <location>
        <begin position="31"/>
        <end position="375"/>
    </location>
</feature>